<comment type="caution">
    <text evidence="3">The sequence shown here is derived from an EMBL/GenBank/DDBJ whole genome shotgun (WGS) entry which is preliminary data.</text>
</comment>
<feature type="chain" id="PRO_5045247493" evidence="2">
    <location>
        <begin position="16"/>
        <end position="124"/>
    </location>
</feature>
<organism evidence="3 4">
    <name type="scientific">Datura stramonium</name>
    <name type="common">Jimsonweed</name>
    <name type="synonym">Common thornapple</name>
    <dbReference type="NCBI Taxonomy" id="4076"/>
    <lineage>
        <taxon>Eukaryota</taxon>
        <taxon>Viridiplantae</taxon>
        <taxon>Streptophyta</taxon>
        <taxon>Embryophyta</taxon>
        <taxon>Tracheophyta</taxon>
        <taxon>Spermatophyta</taxon>
        <taxon>Magnoliopsida</taxon>
        <taxon>eudicotyledons</taxon>
        <taxon>Gunneridae</taxon>
        <taxon>Pentapetalae</taxon>
        <taxon>asterids</taxon>
        <taxon>lamiids</taxon>
        <taxon>Solanales</taxon>
        <taxon>Solanaceae</taxon>
        <taxon>Solanoideae</taxon>
        <taxon>Datureae</taxon>
        <taxon>Datura</taxon>
    </lineage>
</organism>
<feature type="signal peptide" evidence="2">
    <location>
        <begin position="1"/>
        <end position="15"/>
    </location>
</feature>
<evidence type="ECO:0000256" key="1">
    <source>
        <dbReference type="SAM" id="MobiDB-lite"/>
    </source>
</evidence>
<proteinExistence type="predicted"/>
<protein>
    <submittedName>
        <fullName evidence="3">Uncharacterized protein</fullName>
    </submittedName>
</protein>
<feature type="compositionally biased region" description="Polar residues" evidence="1">
    <location>
        <begin position="113"/>
        <end position="124"/>
    </location>
</feature>
<evidence type="ECO:0000313" key="3">
    <source>
        <dbReference type="EMBL" id="MCD7464628.1"/>
    </source>
</evidence>
<gene>
    <name evidence="3" type="ORF">HAX54_053147</name>
</gene>
<dbReference type="EMBL" id="JACEIK010000982">
    <property type="protein sequence ID" value="MCD7464628.1"/>
    <property type="molecule type" value="Genomic_DNA"/>
</dbReference>
<reference evidence="3 4" key="1">
    <citation type="journal article" date="2021" name="BMC Genomics">
        <title>Datura genome reveals duplications of psychoactive alkaloid biosynthetic genes and high mutation rate following tissue culture.</title>
        <authorList>
            <person name="Rajewski A."/>
            <person name="Carter-House D."/>
            <person name="Stajich J."/>
            <person name="Litt A."/>
        </authorList>
    </citation>
    <scope>NUCLEOTIDE SEQUENCE [LARGE SCALE GENOMIC DNA]</scope>
    <source>
        <strain evidence="3">AR-01</strain>
    </source>
</reference>
<evidence type="ECO:0000313" key="4">
    <source>
        <dbReference type="Proteomes" id="UP000823775"/>
    </source>
</evidence>
<accession>A0ABS8T0Z7</accession>
<evidence type="ECO:0000256" key="2">
    <source>
        <dbReference type="SAM" id="SignalP"/>
    </source>
</evidence>
<keyword evidence="2" id="KW-0732">Signal</keyword>
<dbReference type="Proteomes" id="UP000823775">
    <property type="component" value="Unassembled WGS sequence"/>
</dbReference>
<keyword evidence="4" id="KW-1185">Reference proteome</keyword>
<name>A0ABS8T0Z7_DATST</name>
<feature type="region of interest" description="Disordered" evidence="1">
    <location>
        <begin position="104"/>
        <end position="124"/>
    </location>
</feature>
<sequence>MVWVFILVIKKPVNALVDSDMEIKVRTMSIQESPEAIWLNYYGEDVEGFDKVCPTLIGLGSYSYQPKKLNLDLKIRQTPLLQLSIIKPLVLELKPLSTHMSGVSERLDDELSDNGSSSDASREN</sequence>